<evidence type="ECO:0000313" key="2">
    <source>
        <dbReference type="EMBL" id="CAH1261948.1"/>
    </source>
</evidence>
<proteinExistence type="predicted"/>
<dbReference type="OrthoDB" id="9978547at2759"/>
<gene>
    <name evidence="2" type="primary">Hypp2483</name>
    <name evidence="2" type="ORF">BLAG_LOCUS17221</name>
</gene>
<dbReference type="EMBL" id="OV696689">
    <property type="protein sequence ID" value="CAH1261948.1"/>
    <property type="molecule type" value="Genomic_DNA"/>
</dbReference>
<evidence type="ECO:0000256" key="1">
    <source>
        <dbReference type="SAM" id="MobiDB-lite"/>
    </source>
</evidence>
<accession>A0A8J9ZR63</accession>
<organism evidence="2 3">
    <name type="scientific">Branchiostoma lanceolatum</name>
    <name type="common">Common lancelet</name>
    <name type="synonym">Amphioxus lanceolatum</name>
    <dbReference type="NCBI Taxonomy" id="7740"/>
    <lineage>
        <taxon>Eukaryota</taxon>
        <taxon>Metazoa</taxon>
        <taxon>Chordata</taxon>
        <taxon>Cephalochordata</taxon>
        <taxon>Leptocardii</taxon>
        <taxon>Amphioxiformes</taxon>
        <taxon>Branchiostomatidae</taxon>
        <taxon>Branchiostoma</taxon>
    </lineage>
</organism>
<dbReference type="Proteomes" id="UP000838412">
    <property type="component" value="Chromosome 4"/>
</dbReference>
<feature type="region of interest" description="Disordered" evidence="1">
    <location>
        <begin position="72"/>
        <end position="114"/>
    </location>
</feature>
<name>A0A8J9ZR63_BRALA</name>
<dbReference type="AlphaFoldDB" id="A0A8J9ZR63"/>
<feature type="compositionally biased region" description="Polar residues" evidence="1">
    <location>
        <begin position="85"/>
        <end position="97"/>
    </location>
</feature>
<sequence>MQDSDSRNGGAGTRVGRQGRVFKDYKRIKLSPKVWQDWRARQEQLGFTTANELAKYLLSLSADHVRKTVGGAANSAGNAKSSDSTTTSWLGQLSTAQGMAPVLTGGPNGDLSPT</sequence>
<feature type="compositionally biased region" description="Low complexity" evidence="1">
    <location>
        <begin position="72"/>
        <end position="84"/>
    </location>
</feature>
<protein>
    <submittedName>
        <fullName evidence="2">Hypp2483 protein</fullName>
    </submittedName>
</protein>
<evidence type="ECO:0000313" key="3">
    <source>
        <dbReference type="Proteomes" id="UP000838412"/>
    </source>
</evidence>
<reference evidence="2" key="1">
    <citation type="submission" date="2022-01" db="EMBL/GenBank/DDBJ databases">
        <authorList>
            <person name="Braso-Vives M."/>
        </authorList>
    </citation>
    <scope>NUCLEOTIDE SEQUENCE</scope>
</reference>
<keyword evidence="3" id="KW-1185">Reference proteome</keyword>